<dbReference type="EMBL" id="LCUC01000046">
    <property type="protein sequence ID" value="KKY38807.1"/>
    <property type="molecule type" value="Genomic_DNA"/>
</dbReference>
<accession>A0A0G2FX93</accession>
<proteinExistence type="predicted"/>
<reference evidence="1 2" key="1">
    <citation type="submission" date="2015-05" db="EMBL/GenBank/DDBJ databases">
        <title>Distinctive expansion of gene families associated with plant cell wall degradation and secondary metabolism in the genomes of grapevine trunk pathogens.</title>
        <authorList>
            <person name="Lawrence D.P."/>
            <person name="Travadon R."/>
            <person name="Rolshausen P.E."/>
            <person name="Baumgartner K."/>
        </authorList>
    </citation>
    <scope>NUCLEOTIDE SEQUENCE [LARGE SCALE GENOMIC DNA]</scope>
    <source>
        <strain evidence="1">DA912</strain>
    </source>
</reference>
<dbReference type="OrthoDB" id="4405280at2759"/>
<comment type="caution">
    <text evidence="1">The sequence shown here is derived from an EMBL/GenBank/DDBJ whole genome shotgun (WGS) entry which is preliminary data.</text>
</comment>
<dbReference type="AlphaFoldDB" id="A0A0G2FX93"/>
<keyword evidence="2" id="KW-1185">Reference proteome</keyword>
<dbReference type="Proteomes" id="UP000034680">
    <property type="component" value="Unassembled WGS sequence"/>
</dbReference>
<evidence type="ECO:0000313" key="1">
    <source>
        <dbReference type="EMBL" id="KKY38807.1"/>
    </source>
</evidence>
<reference evidence="1 2" key="2">
    <citation type="submission" date="2015-05" db="EMBL/GenBank/DDBJ databases">
        <authorList>
            <person name="Morales-Cruz A."/>
            <person name="Amrine K.C."/>
            <person name="Cantu D."/>
        </authorList>
    </citation>
    <scope>NUCLEOTIDE SEQUENCE [LARGE SCALE GENOMIC DNA]</scope>
    <source>
        <strain evidence="1">DA912</strain>
    </source>
</reference>
<dbReference type="STRING" id="1214573.A0A0G2FX93"/>
<name>A0A0G2FX93_9PEZI</name>
<sequence length="329" mass="35018">MTLTGVSLAGGSYVTSFLVMVLPSVTIVPGQPFSIDLKGFLDDATDSITGIDISPPLQFLEDGFDTAGRDISGTVPTSEVPETITATLSVTGRAGIYTRDVMIVVAPLQRVFPGQPFTIPLSSYLDGPSDTITGISTSPASSFLDGALNAANQQIVGTVPLTAAAGLVEVALSAQGQAGLYTKQLYVVVVPSNIITIGQPFLITLTQYLTSTADTINGLISVPGLLTFLEDDLNIAQRQIAGIVPTTAIEGSFAVSLSVTGQLNIPYIQTFYHVFANIGRSVEVKLLVRPGGEHHKRDSLHFRRKHIGSEQSGIIYIFRGTNEHWEQRI</sequence>
<evidence type="ECO:0000313" key="2">
    <source>
        <dbReference type="Proteomes" id="UP000034680"/>
    </source>
</evidence>
<organism evidence="1 2">
    <name type="scientific">Diaporthe ampelina</name>
    <dbReference type="NCBI Taxonomy" id="1214573"/>
    <lineage>
        <taxon>Eukaryota</taxon>
        <taxon>Fungi</taxon>
        <taxon>Dikarya</taxon>
        <taxon>Ascomycota</taxon>
        <taxon>Pezizomycotina</taxon>
        <taxon>Sordariomycetes</taxon>
        <taxon>Sordariomycetidae</taxon>
        <taxon>Diaporthales</taxon>
        <taxon>Diaporthaceae</taxon>
        <taxon>Diaporthe</taxon>
    </lineage>
</organism>
<gene>
    <name evidence="1" type="ORF">UCDDA912_g01174</name>
</gene>
<protein>
    <submittedName>
        <fullName evidence="1">Uncharacterized protein</fullName>
    </submittedName>
</protein>